<name>A0A6A6WAI7_9PEZI</name>
<dbReference type="RefSeq" id="XP_033600582.1">
    <property type="nucleotide sequence ID" value="XM_033749450.1"/>
</dbReference>
<protein>
    <submittedName>
        <fullName evidence="1">Uncharacterized protein</fullName>
    </submittedName>
</protein>
<accession>A0A6A6WAI7</accession>
<organism evidence="1 2">
    <name type="scientific">Pseudovirgaria hyperparasitica</name>
    <dbReference type="NCBI Taxonomy" id="470096"/>
    <lineage>
        <taxon>Eukaryota</taxon>
        <taxon>Fungi</taxon>
        <taxon>Dikarya</taxon>
        <taxon>Ascomycota</taxon>
        <taxon>Pezizomycotina</taxon>
        <taxon>Dothideomycetes</taxon>
        <taxon>Dothideomycetes incertae sedis</taxon>
        <taxon>Acrospermales</taxon>
        <taxon>Acrospermaceae</taxon>
        <taxon>Pseudovirgaria</taxon>
    </lineage>
</organism>
<proteinExistence type="predicted"/>
<dbReference type="EMBL" id="ML996572">
    <property type="protein sequence ID" value="KAF2758131.1"/>
    <property type="molecule type" value="Genomic_DNA"/>
</dbReference>
<dbReference type="Proteomes" id="UP000799437">
    <property type="component" value="Unassembled WGS sequence"/>
</dbReference>
<gene>
    <name evidence="1" type="ORF">EJ05DRAFT_538367</name>
</gene>
<reference evidence="1" key="1">
    <citation type="journal article" date="2020" name="Stud. Mycol.">
        <title>101 Dothideomycetes genomes: a test case for predicting lifestyles and emergence of pathogens.</title>
        <authorList>
            <person name="Haridas S."/>
            <person name="Albert R."/>
            <person name="Binder M."/>
            <person name="Bloem J."/>
            <person name="Labutti K."/>
            <person name="Salamov A."/>
            <person name="Andreopoulos B."/>
            <person name="Baker S."/>
            <person name="Barry K."/>
            <person name="Bills G."/>
            <person name="Bluhm B."/>
            <person name="Cannon C."/>
            <person name="Castanera R."/>
            <person name="Culley D."/>
            <person name="Daum C."/>
            <person name="Ezra D."/>
            <person name="Gonzalez J."/>
            <person name="Henrissat B."/>
            <person name="Kuo A."/>
            <person name="Liang C."/>
            <person name="Lipzen A."/>
            <person name="Lutzoni F."/>
            <person name="Magnuson J."/>
            <person name="Mondo S."/>
            <person name="Nolan M."/>
            <person name="Ohm R."/>
            <person name="Pangilinan J."/>
            <person name="Park H.-J."/>
            <person name="Ramirez L."/>
            <person name="Alfaro M."/>
            <person name="Sun H."/>
            <person name="Tritt A."/>
            <person name="Yoshinaga Y."/>
            <person name="Zwiers L.-H."/>
            <person name="Turgeon B."/>
            <person name="Goodwin S."/>
            <person name="Spatafora J."/>
            <person name="Crous P."/>
            <person name="Grigoriev I."/>
        </authorList>
    </citation>
    <scope>NUCLEOTIDE SEQUENCE</scope>
    <source>
        <strain evidence="1">CBS 121739</strain>
    </source>
</reference>
<keyword evidence="2" id="KW-1185">Reference proteome</keyword>
<dbReference type="GeneID" id="54490504"/>
<evidence type="ECO:0000313" key="2">
    <source>
        <dbReference type="Proteomes" id="UP000799437"/>
    </source>
</evidence>
<dbReference type="AlphaFoldDB" id="A0A6A6WAI7"/>
<sequence>MSDESSMLDLLQFYRMCQYDALVKLSVVPEIGNIFVWSCVMEPMKLDNQYFAKSRHQNPMIELGQCTSTMVDYDAQESDLVVEKAMNCDVTTTKLNIIMTRREIGLLILTTLRVTILGVMPRGLVGREGPQSVPGSILQSLGMIMAVGGLIRRILHHSNQPSGSSVWSAAAPRGLNPKVLVDHSDAGSVSSWFIAFPEPYSKASRESTFRALCRRSCRSLPACRACGGAKETDAALLRTPGDGKIGRRSGGRL</sequence>
<evidence type="ECO:0000313" key="1">
    <source>
        <dbReference type="EMBL" id="KAF2758131.1"/>
    </source>
</evidence>